<gene>
    <name evidence="1" type="ORF">CfE428DRAFT_5084</name>
</gene>
<evidence type="ECO:0000313" key="2">
    <source>
        <dbReference type="Proteomes" id="UP000005824"/>
    </source>
</evidence>
<evidence type="ECO:0000313" key="1">
    <source>
        <dbReference type="EMBL" id="EDY17398.1"/>
    </source>
</evidence>
<keyword evidence="2" id="KW-1185">Reference proteome</keyword>
<dbReference type="AlphaFoldDB" id="B4D844"/>
<name>B4D844_9BACT</name>
<comment type="caution">
    <text evidence="1">The sequence shown here is derived from an EMBL/GenBank/DDBJ whole genome shotgun (WGS) entry which is preliminary data.</text>
</comment>
<protein>
    <submittedName>
        <fullName evidence="1">Uncharacterized protein</fullName>
    </submittedName>
</protein>
<organism evidence="1 2">
    <name type="scientific">Chthoniobacter flavus Ellin428</name>
    <dbReference type="NCBI Taxonomy" id="497964"/>
    <lineage>
        <taxon>Bacteria</taxon>
        <taxon>Pseudomonadati</taxon>
        <taxon>Verrucomicrobiota</taxon>
        <taxon>Spartobacteria</taxon>
        <taxon>Chthoniobacterales</taxon>
        <taxon>Chthoniobacteraceae</taxon>
        <taxon>Chthoniobacter</taxon>
    </lineage>
</organism>
<dbReference type="InParanoid" id="B4D844"/>
<sequence>MKNPNDIRSGERGLKGGSVIVVCGDKRKFLELMS</sequence>
<proteinExistence type="predicted"/>
<dbReference type="STRING" id="497964.CfE428DRAFT_5084"/>
<reference evidence="1 2" key="1">
    <citation type="journal article" date="2011" name="J. Bacteriol.">
        <title>Genome sequence of Chthoniobacter flavus Ellin428, an aerobic heterotrophic soil bacterium.</title>
        <authorList>
            <person name="Kant R."/>
            <person name="van Passel M.W."/>
            <person name="Palva A."/>
            <person name="Lucas S."/>
            <person name="Lapidus A."/>
            <person name="Glavina Del Rio T."/>
            <person name="Dalin E."/>
            <person name="Tice H."/>
            <person name="Bruce D."/>
            <person name="Goodwin L."/>
            <person name="Pitluck S."/>
            <person name="Larimer F.W."/>
            <person name="Land M.L."/>
            <person name="Hauser L."/>
            <person name="Sangwan P."/>
            <person name="de Vos W.M."/>
            <person name="Janssen P.H."/>
            <person name="Smidt H."/>
        </authorList>
    </citation>
    <scope>NUCLEOTIDE SEQUENCE [LARGE SCALE GENOMIC DNA]</scope>
    <source>
        <strain evidence="1 2">Ellin428</strain>
    </source>
</reference>
<dbReference type="Proteomes" id="UP000005824">
    <property type="component" value="Unassembled WGS sequence"/>
</dbReference>
<dbReference type="EMBL" id="ABVL01000020">
    <property type="protein sequence ID" value="EDY17398.1"/>
    <property type="molecule type" value="Genomic_DNA"/>
</dbReference>
<accession>B4D844</accession>